<reference evidence="3 4" key="1">
    <citation type="submission" date="2016-07" db="EMBL/GenBank/DDBJ databases">
        <title>Pervasive Adenine N6-methylation of Active Genes in Fungi.</title>
        <authorList>
            <consortium name="DOE Joint Genome Institute"/>
            <person name="Mondo S.J."/>
            <person name="Dannebaum R.O."/>
            <person name="Kuo R.C."/>
            <person name="Labutti K."/>
            <person name="Haridas S."/>
            <person name="Kuo A."/>
            <person name="Salamov A."/>
            <person name="Ahrendt S.R."/>
            <person name="Lipzen A."/>
            <person name="Sullivan W."/>
            <person name="Andreopoulos W.B."/>
            <person name="Clum A."/>
            <person name="Lindquist E."/>
            <person name="Daum C."/>
            <person name="Ramamoorthy G.K."/>
            <person name="Gryganskyi A."/>
            <person name="Culley D."/>
            <person name="Magnuson J.K."/>
            <person name="James T.Y."/>
            <person name="O'Malley M.A."/>
            <person name="Stajich J.E."/>
            <person name="Spatafora J.W."/>
            <person name="Visel A."/>
            <person name="Grigoriev I.V."/>
        </authorList>
    </citation>
    <scope>NUCLEOTIDE SEQUENCE [LARGE SCALE GENOMIC DNA]</scope>
    <source>
        <strain evidence="3 4">ATCC 12442</strain>
    </source>
</reference>
<dbReference type="GeneID" id="63808099"/>
<keyword evidence="2" id="KW-0732">Signal</keyword>
<feature type="signal peptide" evidence="2">
    <location>
        <begin position="1"/>
        <end position="19"/>
    </location>
</feature>
<dbReference type="InterPro" id="IPR017946">
    <property type="entry name" value="PLC-like_Pdiesterase_TIM-brl"/>
</dbReference>
<dbReference type="Proteomes" id="UP000193922">
    <property type="component" value="Unassembled WGS sequence"/>
</dbReference>
<feature type="compositionally biased region" description="Low complexity" evidence="1">
    <location>
        <begin position="589"/>
        <end position="614"/>
    </location>
</feature>
<accession>A0A1Y1W0H0</accession>
<organism evidence="3 4">
    <name type="scientific">Linderina pennispora</name>
    <dbReference type="NCBI Taxonomy" id="61395"/>
    <lineage>
        <taxon>Eukaryota</taxon>
        <taxon>Fungi</taxon>
        <taxon>Fungi incertae sedis</taxon>
        <taxon>Zoopagomycota</taxon>
        <taxon>Kickxellomycotina</taxon>
        <taxon>Kickxellomycetes</taxon>
        <taxon>Kickxellales</taxon>
        <taxon>Kickxellaceae</taxon>
        <taxon>Linderina</taxon>
    </lineage>
</organism>
<sequence length="693" mass="74939">MIMKASLVLLLALTSAVVGSTAPARIARLPAEHKRMPQNSKRSSKECNGYSELCAKKYSDVAFATTHNSYAHGDNIAANQNHDIKTQLDAGVRAFMLDIHLQSSRKLSRRDATLIGASNPAPAATSSASGSSSSDPYLCHTTCMLLNDGPMVDELKNFKTFMDANPNEVITIFIENDDNFSANQIGAQFTSAGLDSMAYAPSNNTAWPALESMISSNKRLVVFTDVRTDTTAVPWLLYDKDYVVQTSFEVPVNTQFTCAPNTAVRPLWVMNHFVYANYPFGTTQVQRPDPSSASSVNTESSILDQVNLCQEAGHFPNYVTMDFYDVGDVFKAVASINKVSYKSTSTSTFASDSPSTTRTSGAASSRLLSARLAAAAGQLPTTFASPMAVDIAQSPQPAEKSTISMSAPTMLSRIATPAPMLWVTTQPRPTAFQHSRAFRTLPAAPTHPPAPGTAACQTRRRTRASLAESANRSITQGLPIDPDTLDMDDSDDADIDSTMDDWDNSGAQSMVDGMLGVKREEPPALARRMSLNVPRNKAFVRLLSLVEEDRPLAAEMAHEAQITRTMRHNNVHEWLRSPHQDETRRRASRASSMTVSPGSPNLMSTSSSSSSQPIPARPGPHPYKRIAMSPSGLRAQISVRSGSSSTPLRTGRIPKPRELFANHDCCGVSVASVGGFSRMNISDKMDDDDAADA</sequence>
<evidence type="ECO:0000256" key="2">
    <source>
        <dbReference type="SAM" id="SignalP"/>
    </source>
</evidence>
<dbReference type="Gene3D" id="3.20.20.190">
    <property type="entry name" value="Phosphatidylinositol (PI) phosphodiesterase"/>
    <property type="match status" value="1"/>
</dbReference>
<dbReference type="OrthoDB" id="7984201at2759"/>
<feature type="compositionally biased region" description="Basic and acidic residues" evidence="1">
    <location>
        <begin position="574"/>
        <end position="585"/>
    </location>
</feature>
<dbReference type="PANTHER" id="PTHR13593">
    <property type="match status" value="1"/>
</dbReference>
<evidence type="ECO:0000256" key="1">
    <source>
        <dbReference type="SAM" id="MobiDB-lite"/>
    </source>
</evidence>
<protein>
    <submittedName>
        <fullName evidence="3">PLC-like phosphodiesterase</fullName>
    </submittedName>
</protein>
<dbReference type="Pfam" id="PF26146">
    <property type="entry name" value="PI-PLC_X"/>
    <property type="match status" value="2"/>
</dbReference>
<dbReference type="RefSeq" id="XP_040740942.1">
    <property type="nucleotide sequence ID" value="XM_040891451.1"/>
</dbReference>
<dbReference type="EMBL" id="MCFD01000013">
    <property type="protein sequence ID" value="ORX67020.1"/>
    <property type="molecule type" value="Genomic_DNA"/>
</dbReference>
<dbReference type="SUPFAM" id="SSF51695">
    <property type="entry name" value="PLC-like phosphodiesterases"/>
    <property type="match status" value="1"/>
</dbReference>
<dbReference type="STRING" id="61395.A0A1Y1W0H0"/>
<comment type="caution">
    <text evidence="3">The sequence shown here is derived from an EMBL/GenBank/DDBJ whole genome shotgun (WGS) entry which is preliminary data.</text>
</comment>
<dbReference type="AlphaFoldDB" id="A0A1Y1W0H0"/>
<gene>
    <name evidence="3" type="ORF">DL89DRAFT_324427</name>
</gene>
<dbReference type="GO" id="GO:0006629">
    <property type="term" value="P:lipid metabolic process"/>
    <property type="evidence" value="ECO:0007669"/>
    <property type="project" value="InterPro"/>
</dbReference>
<dbReference type="PANTHER" id="PTHR13593:SF140">
    <property type="entry name" value="PLC-LIKE PHOSPHODIESTERASE"/>
    <property type="match status" value="1"/>
</dbReference>
<evidence type="ECO:0000313" key="3">
    <source>
        <dbReference type="EMBL" id="ORX67020.1"/>
    </source>
</evidence>
<dbReference type="PROSITE" id="PS50007">
    <property type="entry name" value="PIPLC_X_DOMAIN"/>
    <property type="match status" value="1"/>
</dbReference>
<keyword evidence="4" id="KW-1185">Reference proteome</keyword>
<dbReference type="InterPro" id="IPR051057">
    <property type="entry name" value="PI-PLC_domain"/>
</dbReference>
<feature type="chain" id="PRO_5012463275" evidence="2">
    <location>
        <begin position="20"/>
        <end position="693"/>
    </location>
</feature>
<feature type="region of interest" description="Disordered" evidence="1">
    <location>
        <begin position="574"/>
        <end position="627"/>
    </location>
</feature>
<name>A0A1Y1W0H0_9FUNG</name>
<dbReference type="GO" id="GO:0008081">
    <property type="term" value="F:phosphoric diester hydrolase activity"/>
    <property type="evidence" value="ECO:0007669"/>
    <property type="project" value="InterPro"/>
</dbReference>
<evidence type="ECO:0000313" key="4">
    <source>
        <dbReference type="Proteomes" id="UP000193922"/>
    </source>
</evidence>
<proteinExistence type="predicted"/>